<dbReference type="EC" id="3.1.6.1" evidence="6"/>
<protein>
    <submittedName>
        <fullName evidence="6">Arylsulfatase</fullName>
        <ecNumber evidence="6">3.1.6.1</ecNumber>
    </submittedName>
</protein>
<sequence>MKSFHIATLVASKYSAAFLAVTLIAVRGYAQDALPFPPTPLDSVVKPLLQDSTMKWPAEPQRLKEGAPNILIVLIDDVGFGVSEVFGGEVSTPAFKKIASQGLRYNAFHTTAICSPTRASLLTGRNHTRVGSGTISERAVAFDGFTGIIPREAATVAEVLHHYGYKTSAFGKWHNTPATETTSMGPFDRWPTGYGFDYFFGFIAGETSQWEPRLTRNRTHIEPPHDENYHLSEGMAEEALQWLDNHQAYSPDKPFLMYWAPGAVHGPHHVAQEWADKYRGKFDDGWDAYRERVYKRQLETGIIPEGTKLTKRDPTMQGWEEIPESQRPFQRRLMEVYAGFVEHTDHQVLRVIDGLEERGLRENTLVIYIWGDNGSSAEGVQGTVSELLAQNQIPTTVDQQIAALNQLGGLDAIGTAAVDNMYHAGWAWAGSTPFKGTKLVASYFGGTRNPMAISWPAGIEPSDEIRSQFHHVIDIVPTIYDILEITPPKVVLGAEQMPMDGRSLAYTFEDAAAPTTKKEQFFDNFASRGIYKDGWMACTFGPLYPWDPANNPERMQGWNSEDDVWELYDLRSDFSQANDLAAAHPERLAKMKKEFLVAAEDNKDFPIGGAIWTRIHPEDVVGTKYTSWTFGPNTRRMPEFTAPGLGKKNNRVEIDLEVGDKASGVLYALGGAAGGLTCYMDAGYLCYEYNLMIIERYTVKSKEPIAAGEHTIVVDTSLPKPGAPLTLVMSVDGDEVAKMTTRLSVPAAFSASETFDVGVDLGSPVSLDYAEKRPFKFNGTIRTVKVELK</sequence>
<dbReference type="PANTHER" id="PTHR42693">
    <property type="entry name" value="ARYLSULFATASE FAMILY MEMBER"/>
    <property type="match status" value="1"/>
</dbReference>
<evidence type="ECO:0000259" key="5">
    <source>
        <dbReference type="Pfam" id="PF00884"/>
    </source>
</evidence>
<evidence type="ECO:0000256" key="2">
    <source>
        <dbReference type="ARBA" id="ARBA00022723"/>
    </source>
</evidence>
<dbReference type="Gene3D" id="3.40.720.10">
    <property type="entry name" value="Alkaline Phosphatase, subunit A"/>
    <property type="match status" value="1"/>
</dbReference>
<name>A0A5C5XAI6_9PLAN</name>
<dbReference type="GO" id="GO:0046872">
    <property type="term" value="F:metal ion binding"/>
    <property type="evidence" value="ECO:0007669"/>
    <property type="project" value="UniProtKB-KW"/>
</dbReference>
<evidence type="ECO:0000256" key="3">
    <source>
        <dbReference type="ARBA" id="ARBA00022801"/>
    </source>
</evidence>
<comment type="caution">
    <text evidence="6">The sequence shown here is derived from an EMBL/GenBank/DDBJ whole genome shotgun (WGS) entry which is preliminary data.</text>
</comment>
<evidence type="ECO:0000313" key="7">
    <source>
        <dbReference type="Proteomes" id="UP000316095"/>
    </source>
</evidence>
<organism evidence="6 7">
    <name type="scientific">Rubinisphaera italica</name>
    <dbReference type="NCBI Taxonomy" id="2527969"/>
    <lineage>
        <taxon>Bacteria</taxon>
        <taxon>Pseudomonadati</taxon>
        <taxon>Planctomycetota</taxon>
        <taxon>Planctomycetia</taxon>
        <taxon>Planctomycetales</taxon>
        <taxon>Planctomycetaceae</taxon>
        <taxon>Rubinisphaera</taxon>
    </lineage>
</organism>
<dbReference type="OrthoDB" id="9783154at2"/>
<evidence type="ECO:0000256" key="1">
    <source>
        <dbReference type="ARBA" id="ARBA00008779"/>
    </source>
</evidence>
<evidence type="ECO:0000313" key="6">
    <source>
        <dbReference type="EMBL" id="TWT59719.1"/>
    </source>
</evidence>
<dbReference type="SUPFAM" id="SSF53649">
    <property type="entry name" value="Alkaline phosphatase-like"/>
    <property type="match status" value="1"/>
</dbReference>
<dbReference type="EMBL" id="SJPG01000001">
    <property type="protein sequence ID" value="TWT59719.1"/>
    <property type="molecule type" value="Genomic_DNA"/>
</dbReference>
<dbReference type="RefSeq" id="WP_146501921.1">
    <property type="nucleotide sequence ID" value="NZ_SJPG01000001.1"/>
</dbReference>
<dbReference type="InterPro" id="IPR017850">
    <property type="entry name" value="Alkaline_phosphatase_core_sf"/>
</dbReference>
<keyword evidence="2" id="KW-0479">Metal-binding</keyword>
<keyword evidence="7" id="KW-1185">Reference proteome</keyword>
<dbReference type="Pfam" id="PF00884">
    <property type="entry name" value="Sulfatase"/>
    <property type="match status" value="1"/>
</dbReference>
<dbReference type="CDD" id="cd16025">
    <property type="entry name" value="PAS_like"/>
    <property type="match status" value="1"/>
</dbReference>
<accession>A0A5C5XAI6</accession>
<dbReference type="InterPro" id="IPR000917">
    <property type="entry name" value="Sulfatase_N"/>
</dbReference>
<reference evidence="6 7" key="1">
    <citation type="submission" date="2019-02" db="EMBL/GenBank/DDBJ databases">
        <title>Deep-cultivation of Planctomycetes and their phenomic and genomic characterization uncovers novel biology.</title>
        <authorList>
            <person name="Wiegand S."/>
            <person name="Jogler M."/>
            <person name="Boedeker C."/>
            <person name="Pinto D."/>
            <person name="Vollmers J."/>
            <person name="Rivas-Marin E."/>
            <person name="Kohn T."/>
            <person name="Peeters S.H."/>
            <person name="Heuer A."/>
            <person name="Rast P."/>
            <person name="Oberbeckmann S."/>
            <person name="Bunk B."/>
            <person name="Jeske O."/>
            <person name="Meyerdierks A."/>
            <person name="Storesund J.E."/>
            <person name="Kallscheuer N."/>
            <person name="Luecker S."/>
            <person name="Lage O.M."/>
            <person name="Pohl T."/>
            <person name="Merkel B.J."/>
            <person name="Hornburger P."/>
            <person name="Mueller R.-W."/>
            <person name="Bruemmer F."/>
            <person name="Labrenz M."/>
            <person name="Spormann A.M."/>
            <person name="Op Den Camp H."/>
            <person name="Overmann J."/>
            <person name="Amann R."/>
            <person name="Jetten M.S.M."/>
            <person name="Mascher T."/>
            <person name="Medema M.H."/>
            <person name="Devos D.P."/>
            <person name="Kaster A.-K."/>
            <person name="Ovreas L."/>
            <person name="Rohde M."/>
            <person name="Galperin M.Y."/>
            <person name="Jogler C."/>
        </authorList>
    </citation>
    <scope>NUCLEOTIDE SEQUENCE [LARGE SCALE GENOMIC DNA]</scope>
    <source>
        <strain evidence="6 7">Pan54</strain>
    </source>
</reference>
<dbReference type="PANTHER" id="PTHR42693:SF43">
    <property type="entry name" value="BLL2667 PROTEIN"/>
    <property type="match status" value="1"/>
</dbReference>
<dbReference type="Proteomes" id="UP000316095">
    <property type="component" value="Unassembled WGS sequence"/>
</dbReference>
<proteinExistence type="inferred from homology"/>
<comment type="similarity">
    <text evidence="1">Belongs to the sulfatase family.</text>
</comment>
<dbReference type="GO" id="GO:0004065">
    <property type="term" value="F:arylsulfatase activity"/>
    <property type="evidence" value="ECO:0007669"/>
    <property type="project" value="UniProtKB-EC"/>
</dbReference>
<feature type="domain" description="Sulfatase N-terminal" evidence="5">
    <location>
        <begin position="68"/>
        <end position="484"/>
    </location>
</feature>
<dbReference type="AlphaFoldDB" id="A0A5C5XAI6"/>
<dbReference type="Gene3D" id="3.30.1120.10">
    <property type="match status" value="1"/>
</dbReference>
<dbReference type="InterPro" id="IPR024607">
    <property type="entry name" value="Sulfatase_CS"/>
</dbReference>
<keyword evidence="4" id="KW-0106">Calcium</keyword>
<evidence type="ECO:0000256" key="4">
    <source>
        <dbReference type="ARBA" id="ARBA00022837"/>
    </source>
</evidence>
<dbReference type="PROSITE" id="PS00523">
    <property type="entry name" value="SULFATASE_1"/>
    <property type="match status" value="1"/>
</dbReference>
<gene>
    <name evidence="6" type="primary">atsA_7</name>
    <name evidence="6" type="ORF">Pan54_04290</name>
</gene>
<keyword evidence="3 6" id="KW-0378">Hydrolase</keyword>
<dbReference type="InterPro" id="IPR050738">
    <property type="entry name" value="Sulfatase"/>
</dbReference>